<dbReference type="Ensembl" id="ENSCVAT00000007004.1">
    <property type="protein sequence ID" value="ENSCVAP00000005240.1"/>
    <property type="gene ID" value="ENSCVAG00000006602.1"/>
</dbReference>
<protein>
    <submittedName>
        <fullName evidence="1">Uncharacterized protein</fullName>
    </submittedName>
</protein>
<name>A0A3Q2FKR3_CYPVA</name>
<reference evidence="1" key="1">
    <citation type="submission" date="2025-08" db="UniProtKB">
        <authorList>
            <consortium name="Ensembl"/>
        </authorList>
    </citation>
    <scope>IDENTIFICATION</scope>
</reference>
<keyword evidence="2" id="KW-1185">Reference proteome</keyword>
<accession>A0A3Q2FKR3</accession>
<reference evidence="1" key="2">
    <citation type="submission" date="2025-09" db="UniProtKB">
        <authorList>
            <consortium name="Ensembl"/>
        </authorList>
    </citation>
    <scope>IDENTIFICATION</scope>
</reference>
<sequence length="102" mass="11643">SVDVTSSPSMLIVMFSLCKTELKSLSRQSNISLYFCQLISMCSRICTISVSPVKFIEQSQKQFAFLNTVLLQALVLLWISYVFFQLSYNFFVLFCVRVCVNG</sequence>
<dbReference type="Proteomes" id="UP000265020">
    <property type="component" value="Unassembled WGS sequence"/>
</dbReference>
<proteinExistence type="predicted"/>
<evidence type="ECO:0000313" key="2">
    <source>
        <dbReference type="Proteomes" id="UP000265020"/>
    </source>
</evidence>
<dbReference type="AlphaFoldDB" id="A0A3Q2FKR3"/>
<organism evidence="1 2">
    <name type="scientific">Cyprinodon variegatus</name>
    <name type="common">Sheepshead minnow</name>
    <dbReference type="NCBI Taxonomy" id="28743"/>
    <lineage>
        <taxon>Eukaryota</taxon>
        <taxon>Metazoa</taxon>
        <taxon>Chordata</taxon>
        <taxon>Craniata</taxon>
        <taxon>Vertebrata</taxon>
        <taxon>Euteleostomi</taxon>
        <taxon>Actinopterygii</taxon>
        <taxon>Neopterygii</taxon>
        <taxon>Teleostei</taxon>
        <taxon>Neoteleostei</taxon>
        <taxon>Acanthomorphata</taxon>
        <taxon>Ovalentaria</taxon>
        <taxon>Atherinomorphae</taxon>
        <taxon>Cyprinodontiformes</taxon>
        <taxon>Cyprinodontidae</taxon>
        <taxon>Cyprinodon</taxon>
    </lineage>
</organism>
<evidence type="ECO:0000313" key="1">
    <source>
        <dbReference type="Ensembl" id="ENSCVAP00000005240.1"/>
    </source>
</evidence>